<dbReference type="RefSeq" id="WP_189351088.1">
    <property type="nucleotide sequence ID" value="NZ_BMXK01000012.1"/>
</dbReference>
<dbReference type="SUPFAM" id="SSF52266">
    <property type="entry name" value="SGNH hydrolase"/>
    <property type="match status" value="1"/>
</dbReference>
<protein>
    <recommendedName>
        <fullName evidence="4">SGNH hydrolase-type esterase domain-containing protein</fullName>
    </recommendedName>
</protein>
<organism evidence="2 3">
    <name type="scientific">Zhihengliuella salsuginis</name>
    <dbReference type="NCBI Taxonomy" id="578222"/>
    <lineage>
        <taxon>Bacteria</taxon>
        <taxon>Bacillati</taxon>
        <taxon>Actinomycetota</taxon>
        <taxon>Actinomycetes</taxon>
        <taxon>Micrococcales</taxon>
        <taxon>Micrococcaceae</taxon>
        <taxon>Zhihengliuella</taxon>
    </lineage>
</organism>
<reference evidence="3" key="1">
    <citation type="journal article" date="2019" name="Int. J. Syst. Evol. Microbiol.">
        <title>The Global Catalogue of Microorganisms (GCM) 10K type strain sequencing project: providing services to taxonomists for standard genome sequencing and annotation.</title>
        <authorList>
            <consortium name="The Broad Institute Genomics Platform"/>
            <consortium name="The Broad Institute Genome Sequencing Center for Infectious Disease"/>
            <person name="Wu L."/>
            <person name="Ma J."/>
        </authorList>
    </citation>
    <scope>NUCLEOTIDE SEQUENCE [LARGE SCALE GENOMIC DNA]</scope>
    <source>
        <strain evidence="3">KCTC 19466</strain>
    </source>
</reference>
<proteinExistence type="predicted"/>
<gene>
    <name evidence="2" type="ORF">GCM10008096_26670</name>
</gene>
<comment type="caution">
    <text evidence="2">The sequence shown here is derived from an EMBL/GenBank/DDBJ whole genome shotgun (WGS) entry which is preliminary data.</text>
</comment>
<evidence type="ECO:0000256" key="1">
    <source>
        <dbReference type="SAM" id="MobiDB-lite"/>
    </source>
</evidence>
<dbReference type="EMBL" id="BMXK01000012">
    <property type="protein sequence ID" value="GHD11844.1"/>
    <property type="molecule type" value="Genomic_DNA"/>
</dbReference>
<dbReference type="CDD" id="cd00229">
    <property type="entry name" value="SGNH_hydrolase"/>
    <property type="match status" value="1"/>
</dbReference>
<dbReference type="Gene3D" id="3.40.50.1110">
    <property type="entry name" value="SGNH hydrolase"/>
    <property type="match status" value="1"/>
</dbReference>
<feature type="region of interest" description="Disordered" evidence="1">
    <location>
        <begin position="1"/>
        <end position="40"/>
    </location>
</feature>
<accession>A0ABQ3GK34</accession>
<dbReference type="InterPro" id="IPR036514">
    <property type="entry name" value="SGNH_hydro_sf"/>
</dbReference>
<name>A0ABQ3GK34_9MICC</name>
<dbReference type="Proteomes" id="UP000642819">
    <property type="component" value="Unassembled WGS sequence"/>
</dbReference>
<feature type="compositionally biased region" description="Basic and acidic residues" evidence="1">
    <location>
        <begin position="11"/>
        <end position="21"/>
    </location>
</feature>
<sequence length="320" mass="36283">MKTAGKSRSIRLKEQTPRIDVWHTPPGKYRRGTDGSLARGPFRARTDGQGFLITGNTGLRGHAVYFLGGSFVESMYADEDRRFVSQVERALRDEGPSHRCFNAGYSGATTLQLINVLVNKILPVLRPNDTVVFFVPQSDSDVVDREGGYWLKTARHAPIIPVADEKYIAPVVGPQFEQTTQLLELVQAIRLTFRINLVLVASPMRNEEPESAYYARRFTAGTSERVVALRRGLISSVRRYARSSPGLPFIDAAAMLDGHPELFYDDLHLNHEGQDQFAKTFVSALIPRLAGGSRWNQHRFRRRLRKAIQQYKIYDPVRRR</sequence>
<evidence type="ECO:0000313" key="3">
    <source>
        <dbReference type="Proteomes" id="UP000642819"/>
    </source>
</evidence>
<keyword evidence="3" id="KW-1185">Reference proteome</keyword>
<evidence type="ECO:0000313" key="2">
    <source>
        <dbReference type="EMBL" id="GHD11844.1"/>
    </source>
</evidence>
<evidence type="ECO:0008006" key="4">
    <source>
        <dbReference type="Google" id="ProtNLM"/>
    </source>
</evidence>